<gene>
    <name evidence="1" type="ORF">N4264_04520</name>
</gene>
<dbReference type="EMBL" id="CP104694">
    <property type="protein sequence ID" value="UXI68926.1"/>
    <property type="molecule type" value="Genomic_DNA"/>
</dbReference>
<proteinExistence type="predicted"/>
<dbReference type="RefSeq" id="WP_261695885.1">
    <property type="nucleotide sequence ID" value="NZ_CP104694.1"/>
</dbReference>
<keyword evidence="2" id="KW-1185">Reference proteome</keyword>
<sequence>MRAVLLLAFLVLPSVLWGQGYTAIEDRLTEAQRKATGLDTLTSEQLALLNRLLREKEQAAPAVAAHPDEAERHAMLAAEQRAITARLKGTIARWEPGTVFELDNGQKWKVLKGELTLRAPLEQPEVKVISGLAGRWFLQVDEALPKARVYRID</sequence>
<dbReference type="Proteomes" id="UP001064632">
    <property type="component" value="Chromosome"/>
</dbReference>
<organism evidence="1 2">
    <name type="scientific">Tahibacter amnicola</name>
    <dbReference type="NCBI Taxonomy" id="2976241"/>
    <lineage>
        <taxon>Bacteria</taxon>
        <taxon>Pseudomonadati</taxon>
        <taxon>Pseudomonadota</taxon>
        <taxon>Gammaproteobacteria</taxon>
        <taxon>Lysobacterales</taxon>
        <taxon>Rhodanobacteraceae</taxon>
        <taxon>Tahibacter</taxon>
    </lineage>
</organism>
<accession>A0ABY6BH66</accession>
<name>A0ABY6BH66_9GAMM</name>
<reference evidence="1" key="1">
    <citation type="submission" date="2022-09" db="EMBL/GenBank/DDBJ databases">
        <title>Tahibacter sp. nov., isolated from a fresh water.</title>
        <authorList>
            <person name="Baek J.H."/>
            <person name="Lee J.K."/>
            <person name="Kim J.M."/>
            <person name="Jeon C.O."/>
        </authorList>
    </citation>
    <scope>NUCLEOTIDE SEQUENCE</scope>
    <source>
        <strain evidence="1">W38</strain>
    </source>
</reference>
<evidence type="ECO:0000313" key="1">
    <source>
        <dbReference type="EMBL" id="UXI68926.1"/>
    </source>
</evidence>
<evidence type="ECO:0000313" key="2">
    <source>
        <dbReference type="Proteomes" id="UP001064632"/>
    </source>
</evidence>
<protein>
    <recommendedName>
        <fullName evidence="3">Type IV pilus biogenesis protein PilP</fullName>
    </recommendedName>
</protein>
<evidence type="ECO:0008006" key="3">
    <source>
        <dbReference type="Google" id="ProtNLM"/>
    </source>
</evidence>